<organism evidence="3 4">
    <name type="scientific">Hyalella azteca</name>
    <name type="common">Amphipod</name>
    <dbReference type="NCBI Taxonomy" id="294128"/>
    <lineage>
        <taxon>Eukaryota</taxon>
        <taxon>Metazoa</taxon>
        <taxon>Ecdysozoa</taxon>
        <taxon>Arthropoda</taxon>
        <taxon>Crustacea</taxon>
        <taxon>Multicrustacea</taxon>
        <taxon>Malacostraca</taxon>
        <taxon>Eumalacostraca</taxon>
        <taxon>Peracarida</taxon>
        <taxon>Amphipoda</taxon>
        <taxon>Senticaudata</taxon>
        <taxon>Talitrida</taxon>
        <taxon>Talitroidea</taxon>
        <taxon>Hyalellidae</taxon>
        <taxon>Hyalella</taxon>
    </lineage>
</organism>
<dbReference type="OrthoDB" id="6368344at2759"/>
<feature type="compositionally biased region" description="Basic and acidic residues" evidence="1">
    <location>
        <begin position="539"/>
        <end position="551"/>
    </location>
</feature>
<evidence type="ECO:0000313" key="4">
    <source>
        <dbReference type="RefSeq" id="XP_047740886.1"/>
    </source>
</evidence>
<protein>
    <submittedName>
        <fullName evidence="4">Uncharacterized protein LOC125179312</fullName>
    </submittedName>
</protein>
<proteinExistence type="predicted"/>
<dbReference type="AlphaFoldDB" id="A0A979FWX2"/>
<evidence type="ECO:0000256" key="1">
    <source>
        <dbReference type="SAM" id="MobiDB-lite"/>
    </source>
</evidence>
<dbReference type="InterPro" id="IPR011030">
    <property type="entry name" value="Lipovitellin_superhlx_dom"/>
</dbReference>
<dbReference type="KEGG" id="hazt:125179312"/>
<evidence type="ECO:0000313" key="3">
    <source>
        <dbReference type="Proteomes" id="UP000694843"/>
    </source>
</evidence>
<dbReference type="GO" id="GO:0005319">
    <property type="term" value="F:lipid transporter activity"/>
    <property type="evidence" value="ECO:0007669"/>
    <property type="project" value="InterPro"/>
</dbReference>
<name>A0A979FWX2_HYAAZ</name>
<dbReference type="Gene3D" id="1.25.10.20">
    <property type="entry name" value="Vitellinogen, superhelical"/>
    <property type="match status" value="1"/>
</dbReference>
<evidence type="ECO:0000259" key="2">
    <source>
        <dbReference type="Pfam" id="PF01347"/>
    </source>
</evidence>
<sequence length="829" mass="93430">MLNFELPLLYPEVVSYIETLSEYQPLMDIYEEIEAGTFCDDNLGNRRVKNFFTSALRDSTSAASASAVCRLSLQRVQKSYATNAIPTDSFGDIWDTSMSVLAHKNAPAWSDALICVQLLDYPQWQDQVLQIMPLVRKSLHETCGSSEHPSSVPTSCITESLFTSQNRSSGSSFMPSFHSQFHGYSHLNTDSSRPELDSLRVHLRILERDYASIHASSGVQDSSIRLRYGNCADGVFQVTKKLVDKIKNCASENETTIQEYFHALRGLESLRILTESSESAVHRCIAPRSRRSPESEMLRVAAVETLAVQPCSPRSTLTLTKLIWDSTESSELRIASYLSLLACDADAAAAVLDKIHLIDDANVLSYMKSRHHHRDKHRHHHHHHTSPIPSLFQEISQRLRLYAPAILRDHLPLDAGVWKNLDIFHLLDLLSEEFKMDADIIYDGGFLPKKIGLEFLGRFWRRFGQNIKLGMRLENFEGFVQSLLHTKLSTSPSSVWQMKLLEIFKNTALNFIGDFIQNNDLKFNATENSINTGTEESNIFERNEKNKKQDSDSATDDIETNQNFFTNAGSRAGSSSDSGEKNYFDSRSRRSFTISDLQDMMGSLFSHKQTPTAIWLWLRHGGDLRWNKNFAFTLNDIRLSLRLWLETHAEDLLKSLLNNEELFSSFVLPLSHVPAKLHPIAGPPLHLRSHEGLIFDGRMRAGLHIFSALWDSKKKLSGGTRFSVSSYRHLSVLTETQRDSIWQPLPGTQIAWGSSLNKPLRAALDAHFELTIENSASLSLSLHHEPAVNMASATVFNSGAVTSSVLLAQTTQDTGESAKLTLMIFEQHF</sequence>
<dbReference type="Proteomes" id="UP000694843">
    <property type="component" value="Unplaced"/>
</dbReference>
<dbReference type="RefSeq" id="XP_047740886.1">
    <property type="nucleotide sequence ID" value="XM_047884930.1"/>
</dbReference>
<feature type="domain" description="Vitellogenin" evidence="2">
    <location>
        <begin position="210"/>
        <end position="348"/>
    </location>
</feature>
<gene>
    <name evidence="4" type="primary">LOC125179312</name>
</gene>
<dbReference type="Pfam" id="PF01347">
    <property type="entry name" value="Vitellogenin_N"/>
    <property type="match status" value="1"/>
</dbReference>
<feature type="region of interest" description="Disordered" evidence="1">
    <location>
        <begin position="534"/>
        <end position="557"/>
    </location>
</feature>
<keyword evidence="3" id="KW-1185">Reference proteome</keyword>
<accession>A0A979FWX2</accession>
<dbReference type="InterPro" id="IPR001747">
    <property type="entry name" value="Vitellogenin_N"/>
</dbReference>
<dbReference type="GeneID" id="125179312"/>
<reference evidence="4" key="1">
    <citation type="submission" date="2025-08" db="UniProtKB">
        <authorList>
            <consortium name="RefSeq"/>
        </authorList>
    </citation>
    <scope>IDENTIFICATION</scope>
    <source>
        <tissue evidence="4">Whole organism</tissue>
    </source>
</reference>